<protein>
    <submittedName>
        <fullName evidence="2">Type II secretion system protein</fullName>
    </submittedName>
</protein>
<evidence type="ECO:0000313" key="2">
    <source>
        <dbReference type="EMBL" id="NLE30851.1"/>
    </source>
</evidence>
<gene>
    <name evidence="2" type="ORF">GX618_01075</name>
</gene>
<dbReference type="NCBIfam" id="TIGR02532">
    <property type="entry name" value="IV_pilin_GFxxxE"/>
    <property type="match status" value="1"/>
</dbReference>
<comment type="caution">
    <text evidence="2">The sequence shown here is derived from an EMBL/GenBank/DDBJ whole genome shotgun (WGS) entry which is preliminary data.</text>
</comment>
<sequence>MMGKKYKGFSLIEILVVVALIVILATITIVAINPAKNFRDTRNAQRSADIMQILNAVTQYTSEQNHSISNLTFGGVAISTDCDDPTNIVTGATPLSAFEDLLVDEYIVSIPRDPLQPAGGDTGYQICITGTSGRVQVMAPLAATDGKTAPLVVKR</sequence>
<dbReference type="InterPro" id="IPR012902">
    <property type="entry name" value="N_methyl_site"/>
</dbReference>
<feature type="transmembrane region" description="Helical" evidence="1">
    <location>
        <begin position="12"/>
        <end position="32"/>
    </location>
</feature>
<evidence type="ECO:0000313" key="3">
    <source>
        <dbReference type="Proteomes" id="UP000554004"/>
    </source>
</evidence>
<dbReference type="EMBL" id="JAAZAL010000036">
    <property type="protein sequence ID" value="NLE30851.1"/>
    <property type="molecule type" value="Genomic_DNA"/>
</dbReference>
<keyword evidence="1" id="KW-0472">Membrane</keyword>
<dbReference type="PROSITE" id="PS00409">
    <property type="entry name" value="PROKAR_NTER_METHYL"/>
    <property type="match status" value="1"/>
</dbReference>
<dbReference type="Gene3D" id="3.30.700.10">
    <property type="entry name" value="Glycoprotein, Type 4 Pilin"/>
    <property type="match status" value="1"/>
</dbReference>
<accession>A0A847ESV6</accession>
<organism evidence="2 3">
    <name type="scientific">Candidatus Dojkabacteria bacterium</name>
    <dbReference type="NCBI Taxonomy" id="2099670"/>
    <lineage>
        <taxon>Bacteria</taxon>
        <taxon>Candidatus Dojkabacteria</taxon>
    </lineage>
</organism>
<dbReference type="Proteomes" id="UP000554004">
    <property type="component" value="Unassembled WGS sequence"/>
</dbReference>
<dbReference type="SUPFAM" id="SSF54523">
    <property type="entry name" value="Pili subunits"/>
    <property type="match status" value="1"/>
</dbReference>
<proteinExistence type="predicted"/>
<name>A0A847ESV6_9BACT</name>
<reference evidence="2 3" key="1">
    <citation type="journal article" date="2020" name="Biotechnol. Biofuels">
        <title>New insights from the biogas microbiome by comprehensive genome-resolved metagenomics of nearly 1600 species originating from multiple anaerobic digesters.</title>
        <authorList>
            <person name="Campanaro S."/>
            <person name="Treu L."/>
            <person name="Rodriguez-R L.M."/>
            <person name="Kovalovszki A."/>
            <person name="Ziels R.M."/>
            <person name="Maus I."/>
            <person name="Zhu X."/>
            <person name="Kougias P.G."/>
            <person name="Basile A."/>
            <person name="Luo G."/>
            <person name="Schluter A."/>
            <person name="Konstantinidis K.T."/>
            <person name="Angelidaki I."/>
        </authorList>
    </citation>
    <scope>NUCLEOTIDE SEQUENCE [LARGE SCALE GENOMIC DNA]</scope>
    <source>
        <strain evidence="2">AS06rmzACSIP_421</strain>
    </source>
</reference>
<keyword evidence="1" id="KW-1133">Transmembrane helix</keyword>
<keyword evidence="1" id="KW-0812">Transmembrane</keyword>
<dbReference type="Pfam" id="PF07963">
    <property type="entry name" value="N_methyl"/>
    <property type="match status" value="1"/>
</dbReference>
<dbReference type="AlphaFoldDB" id="A0A847ESV6"/>
<dbReference type="InterPro" id="IPR045584">
    <property type="entry name" value="Pilin-like"/>
</dbReference>
<evidence type="ECO:0000256" key="1">
    <source>
        <dbReference type="SAM" id="Phobius"/>
    </source>
</evidence>